<dbReference type="Pfam" id="PF14307">
    <property type="entry name" value="Glyco_tran_WbsX"/>
    <property type="match status" value="1"/>
</dbReference>
<dbReference type="CDD" id="cd04186">
    <property type="entry name" value="GT_2_like_c"/>
    <property type="match status" value="1"/>
</dbReference>
<dbReference type="RefSeq" id="WP_264712100.1">
    <property type="nucleotide sequence ID" value="NZ_JAPDNT010000001.1"/>
</dbReference>
<proteinExistence type="predicted"/>
<reference evidence="2" key="1">
    <citation type="submission" date="2022-09" db="EMBL/GenBank/DDBJ databases">
        <title>Rhodovastum sp. nov. RN2-1 isolated from soil in Seongnam, South Korea.</title>
        <authorList>
            <person name="Le N.T."/>
        </authorList>
    </citation>
    <scope>NUCLEOTIDE SEQUENCE</scope>
    <source>
        <strain evidence="2">RN2-1</strain>
    </source>
</reference>
<dbReference type="Gene3D" id="3.90.550.10">
    <property type="entry name" value="Spore Coat Polysaccharide Biosynthesis Protein SpsA, Chain A"/>
    <property type="match status" value="1"/>
</dbReference>
<dbReference type="CDD" id="cd11579">
    <property type="entry name" value="Glyco_tran_WbsX"/>
    <property type="match status" value="1"/>
</dbReference>
<organism evidence="2 3">
    <name type="scientific">Limobrevibacterium gyesilva</name>
    <dbReference type="NCBI Taxonomy" id="2991712"/>
    <lineage>
        <taxon>Bacteria</taxon>
        <taxon>Pseudomonadati</taxon>
        <taxon>Pseudomonadota</taxon>
        <taxon>Alphaproteobacteria</taxon>
        <taxon>Acetobacterales</taxon>
        <taxon>Acetobacteraceae</taxon>
        <taxon>Limobrevibacterium</taxon>
    </lineage>
</organism>
<keyword evidence="3" id="KW-1185">Reference proteome</keyword>
<dbReference type="PANTHER" id="PTHR41244">
    <property type="entry name" value="RHAMNAN SYNTHESIS F"/>
    <property type="match status" value="1"/>
</dbReference>
<protein>
    <submittedName>
        <fullName evidence="2">Glycoside hydrolase family 99-like domain-containing protein</fullName>
    </submittedName>
</protein>
<name>A0AA42CEH1_9PROT</name>
<dbReference type="SUPFAM" id="SSF53448">
    <property type="entry name" value="Nucleotide-diphospho-sugar transferases"/>
    <property type="match status" value="1"/>
</dbReference>
<sequence>MKNDLMHAHRLLCSAFVNEDLFRHALGGGRADLGTIARYLQMPPLERPNLSFYFDRAFYAATNPDVSHAGADPLLHFIETGIAELRSPHPLVDLRFIAAEDPSILGQTPRLDALLELLEYDLAPPSPYFDPQEYRDRLGDAAPSNGMLRHFLSLGLYSGVASTPYLDTVWYAGQYSDVPDDVYGALRHFIMLGDIEGRTASLTFDGQLYRARYPDVAAAGVPPLRHYLLHGRHEGRQLPVERTPSGTGPAPQGAAVGLPLPVDPEAVQQAYGDMRARVEEERQRLKEAVAVTPPELIRTEDVASAIAGLRLPHVAAPRLSILIPVYNEIDYTVDCLLSIERDAPGLPFEVVLADDCSTDPDAALLAEVPNLVLLRQAENQGFIRNCNAAFARCRGEYVLLLNNDAQLMPGAIGRMVAALDADDGLAAVGPKIIYPNGRLQEAGCFLRPNGESGMIGLFRDPDEGGFCYDRDVAYCSGAALMFRRACAGATLFDEMFRPAYCEDADLCLRFQAAGQRVRYLHEAVVVHHLSVSTNRHSMTAKLRTITANQHKLVERWGELIRRMDRVRVLAFYLPQFHPTPENDLWWGKGFTEWTNVAKAQPSYAGHYQPHLPADLGFYDLRTRAALQLQAEMAARYGVEGFCVYYYNFGSRRVLSQPLEVVRANPDIPFNWCLCWANENWTKHWDGGDKEILLEQSYDQATLDSIIADAVADAADPRYIRVDGKPMFLVYRPLLLPDPQGFAASCRAAFAAAGHPGVHLVYVEGMEAVDQTVRPADLGFDASVEFPPHGRAVPTEAAADIVKEGWSGYRYDYPSTVSAFVKRGSVPYPRYPAVFPSWDNTPRQPMKGTSFDGISPEAFRVYVEEKIEEIRQFLMGDERMLFVNAWNEWAEGAHLEPDTGYGHRWLEALRDAVAAKAWA</sequence>
<dbReference type="Proteomes" id="UP001165679">
    <property type="component" value="Unassembled WGS sequence"/>
</dbReference>
<gene>
    <name evidence="2" type="ORF">OL599_02930</name>
</gene>
<dbReference type="EMBL" id="JAPDNT010000001">
    <property type="protein sequence ID" value="MCW3473521.1"/>
    <property type="molecule type" value="Genomic_DNA"/>
</dbReference>
<dbReference type="InterPro" id="IPR001173">
    <property type="entry name" value="Glyco_trans_2-like"/>
</dbReference>
<keyword evidence="2" id="KW-0378">Hydrolase</keyword>
<evidence type="ECO:0000259" key="1">
    <source>
        <dbReference type="Pfam" id="PF00535"/>
    </source>
</evidence>
<dbReference type="GO" id="GO:0016787">
    <property type="term" value="F:hydrolase activity"/>
    <property type="evidence" value="ECO:0007669"/>
    <property type="project" value="UniProtKB-KW"/>
</dbReference>
<dbReference type="InterPro" id="IPR029044">
    <property type="entry name" value="Nucleotide-diphossugar_trans"/>
</dbReference>
<dbReference type="Pfam" id="PF00535">
    <property type="entry name" value="Glycos_transf_2"/>
    <property type="match status" value="1"/>
</dbReference>
<accession>A0AA42CEH1</accession>
<dbReference type="Gene3D" id="3.20.20.80">
    <property type="entry name" value="Glycosidases"/>
    <property type="match status" value="1"/>
</dbReference>
<dbReference type="AlphaFoldDB" id="A0AA42CEH1"/>
<evidence type="ECO:0000313" key="3">
    <source>
        <dbReference type="Proteomes" id="UP001165679"/>
    </source>
</evidence>
<comment type="caution">
    <text evidence="2">The sequence shown here is derived from an EMBL/GenBank/DDBJ whole genome shotgun (WGS) entry which is preliminary data.</text>
</comment>
<dbReference type="PANTHER" id="PTHR41244:SF1">
    <property type="entry name" value="GLYCOSYLTRANSFERASE"/>
    <property type="match status" value="1"/>
</dbReference>
<evidence type="ECO:0000313" key="2">
    <source>
        <dbReference type="EMBL" id="MCW3473521.1"/>
    </source>
</evidence>
<feature type="domain" description="Glycosyltransferase 2-like" evidence="1">
    <location>
        <begin position="320"/>
        <end position="437"/>
    </location>
</feature>
<dbReference type="InterPro" id="IPR032719">
    <property type="entry name" value="WbsX"/>
</dbReference>
<reference evidence="2" key="2">
    <citation type="submission" date="2022-10" db="EMBL/GenBank/DDBJ databases">
        <authorList>
            <person name="Trinh H.N."/>
        </authorList>
    </citation>
    <scope>NUCLEOTIDE SEQUENCE</scope>
    <source>
        <strain evidence="2">RN2-1</strain>
    </source>
</reference>